<reference evidence="1 2" key="1">
    <citation type="submission" date="2020-08" db="EMBL/GenBank/DDBJ databases">
        <title>Genomic Encyclopedia of Type Strains, Phase IV (KMG-IV): sequencing the most valuable type-strain genomes for metagenomic binning, comparative biology and taxonomic classification.</title>
        <authorList>
            <person name="Goeker M."/>
        </authorList>
    </citation>
    <scope>NUCLEOTIDE SEQUENCE [LARGE SCALE GENOMIC DNA]</scope>
    <source>
        <strain evidence="1 2">DSM 100039</strain>
    </source>
</reference>
<name>A0A841PVU4_9HYPH</name>
<organism evidence="1 2">
    <name type="scientific">Mesorhizobium sangaii</name>
    <dbReference type="NCBI Taxonomy" id="505389"/>
    <lineage>
        <taxon>Bacteria</taxon>
        <taxon>Pseudomonadati</taxon>
        <taxon>Pseudomonadota</taxon>
        <taxon>Alphaproteobacteria</taxon>
        <taxon>Hyphomicrobiales</taxon>
        <taxon>Phyllobacteriaceae</taxon>
        <taxon>Mesorhizobium</taxon>
    </lineage>
</organism>
<evidence type="ECO:0000313" key="1">
    <source>
        <dbReference type="EMBL" id="MBB6414379.1"/>
    </source>
</evidence>
<accession>A0A841PVU4</accession>
<protein>
    <submittedName>
        <fullName evidence="1">Uncharacterized protein</fullName>
    </submittedName>
</protein>
<keyword evidence="2" id="KW-1185">Reference proteome</keyword>
<comment type="caution">
    <text evidence="1">The sequence shown here is derived from an EMBL/GenBank/DDBJ whole genome shotgun (WGS) entry which is preliminary data.</text>
</comment>
<evidence type="ECO:0000313" key="2">
    <source>
        <dbReference type="Proteomes" id="UP000556329"/>
    </source>
</evidence>
<dbReference type="AlphaFoldDB" id="A0A841PVU4"/>
<dbReference type="EMBL" id="JACHEF010000022">
    <property type="protein sequence ID" value="MBB6414379.1"/>
    <property type="molecule type" value="Genomic_DNA"/>
</dbReference>
<proteinExistence type="predicted"/>
<sequence length="91" mass="10373">MSKPQQGMNSGARNLVPTRAGTSTTLLFEHYDRVLEDRLKLTLNMEKTHITHVDDGFVFLGHRIIRKLGSNGHMSVVTTISRKRPRRLFAN</sequence>
<dbReference type="Proteomes" id="UP000556329">
    <property type="component" value="Unassembled WGS sequence"/>
</dbReference>
<gene>
    <name evidence="1" type="ORF">HNQ71_007089</name>
</gene>